<dbReference type="InterPro" id="IPR038127">
    <property type="entry name" value="NafY_N_sf"/>
</dbReference>
<keyword evidence="3" id="KW-1185">Reference proteome</keyword>
<dbReference type="InterPro" id="IPR031763">
    <property type="entry name" value="NafY_N"/>
</dbReference>
<dbReference type="InterPro" id="IPR036105">
    <property type="entry name" value="DiNase_FeMo-co_biosyn_sf"/>
</dbReference>
<dbReference type="Gene3D" id="3.30.420.130">
    <property type="entry name" value="Dinitrogenase iron-molybdenum cofactor biosynthesis domain"/>
    <property type="match status" value="1"/>
</dbReference>
<evidence type="ECO:0000259" key="1">
    <source>
        <dbReference type="Pfam" id="PF16844"/>
    </source>
</evidence>
<dbReference type="EMBL" id="CP011339">
    <property type="protein sequence ID" value="AKV70331.1"/>
    <property type="molecule type" value="Genomic_DNA"/>
</dbReference>
<gene>
    <name evidence="2" type="ORF">VL20_5505</name>
</gene>
<accession>A0A0K1S8L5</accession>
<organism evidence="2 3">
    <name type="scientific">Microcystis panniformis FACHB-1757</name>
    <dbReference type="NCBI Taxonomy" id="1638788"/>
    <lineage>
        <taxon>Bacteria</taxon>
        <taxon>Bacillati</taxon>
        <taxon>Cyanobacteriota</taxon>
        <taxon>Cyanophyceae</taxon>
        <taxon>Oscillatoriophycideae</taxon>
        <taxon>Chroococcales</taxon>
        <taxon>Microcystaceae</taxon>
        <taxon>Microcystis</taxon>
    </lineage>
</organism>
<evidence type="ECO:0000313" key="3">
    <source>
        <dbReference type="Proteomes" id="UP000068167"/>
    </source>
</evidence>
<sequence>MPRTSSADLFDALYNCLGEDINETNLNQITVTNLKTAFGQTYELDGEEDGEDADANDIAHLKEAVRILWGEIEDDEHQHPLPPIEFYSEGEMPQSIRVAVASNSGENLDGHFGSCLRYLVYQLGSAEKVFPGGRSQ</sequence>
<reference evidence="2 3" key="1">
    <citation type="journal article" date="2016" name="Stand. Genomic Sci.">
        <title>Complete genome sequence and genomic characterization of Microcystis panniformis FACHB 1757 by third-generation sequencing.</title>
        <authorList>
            <person name="Zhang J.Y."/>
            <person name="Guan R."/>
            <person name="Zhang H.J."/>
            <person name="Li H."/>
            <person name="Xiao P."/>
            <person name="Yu G.L."/>
            <person name="Du L."/>
            <person name="Cao D.M."/>
            <person name="Zhu B.C."/>
            <person name="Li R.H."/>
            <person name="Lu Z.H."/>
        </authorList>
    </citation>
    <scope>NUCLEOTIDE SEQUENCE [LARGE SCALE GENOMIC DNA]</scope>
    <source>
        <strain evidence="2 3">FACHB-1757</strain>
    </source>
</reference>
<dbReference type="SUPFAM" id="SSF53146">
    <property type="entry name" value="Nitrogenase accessory factor-like"/>
    <property type="match status" value="1"/>
</dbReference>
<feature type="domain" description="Dinitrogenase iron-molybdenum cofactor N-terminal" evidence="1">
    <location>
        <begin position="1"/>
        <end position="77"/>
    </location>
</feature>
<name>A0A0K1S8L5_9CHRO</name>
<dbReference type="Gene3D" id="1.10.150.590">
    <property type="entry name" value="Dinitrogenase iron-molybdenum cofactor, N-terminal"/>
    <property type="match status" value="1"/>
</dbReference>
<evidence type="ECO:0000313" key="2">
    <source>
        <dbReference type="EMBL" id="AKV70331.1"/>
    </source>
</evidence>
<dbReference type="PATRIC" id="fig|1638788.3.peg.5552"/>
<dbReference type="RefSeq" id="WP_004161768.1">
    <property type="nucleotide sequence ID" value="NZ_CP011339.1"/>
</dbReference>
<dbReference type="Proteomes" id="UP000068167">
    <property type="component" value="Chromosome"/>
</dbReference>
<dbReference type="AlphaFoldDB" id="A0A0K1S8L5"/>
<protein>
    <submittedName>
        <fullName evidence="2">Nitrogenase cofactor carrier protein NafY</fullName>
    </submittedName>
</protein>
<dbReference type="Pfam" id="PF16844">
    <property type="entry name" value="DIMCO_N"/>
    <property type="match status" value="1"/>
</dbReference>
<proteinExistence type="predicted"/>
<dbReference type="KEGG" id="mpk:VL20_5505"/>